<accession>A0A2N5TVW9</accession>
<reference evidence="2 3" key="1">
    <citation type="submission" date="2017-11" db="EMBL/GenBank/DDBJ databases">
        <title>De novo assembly and phasing of dikaryotic genomes from two isolates of Puccinia coronata f. sp. avenae, the causal agent of oat crown rust.</title>
        <authorList>
            <person name="Miller M.E."/>
            <person name="Zhang Y."/>
            <person name="Omidvar V."/>
            <person name="Sperschneider J."/>
            <person name="Schwessinger B."/>
            <person name="Raley C."/>
            <person name="Palmer J.M."/>
            <person name="Garnica D."/>
            <person name="Upadhyaya N."/>
            <person name="Rathjen J."/>
            <person name="Taylor J.M."/>
            <person name="Park R.F."/>
            <person name="Dodds P.N."/>
            <person name="Hirsch C.D."/>
            <person name="Kianian S.F."/>
            <person name="Figueroa M."/>
        </authorList>
    </citation>
    <scope>NUCLEOTIDE SEQUENCE [LARGE SCALE GENOMIC DNA]</scope>
    <source>
        <strain evidence="2">12SD80</strain>
    </source>
</reference>
<dbReference type="EMBL" id="PGCI01000325">
    <property type="protein sequence ID" value="PLW29619.1"/>
    <property type="molecule type" value="Genomic_DNA"/>
</dbReference>
<sequence>MLSLAPPCHLWHLPVVAGTSLLLLEPPCCLWNLPVVSGTSLLSLEPPCRCWHLRLVAGASHSLLAPRTRCWSLPLVAGASHLLLEPFTRHWSLPLVAGASHWLLDPPTGCWSFPLSLEAHTHHLFLPLLLAPPGHYSGLPAISLASQPSVWPLNTHLLSITIITLSVACLRGEPPLAAPWSCSHSLRAAPFSYSPFLGLKS</sequence>
<feature type="chain" id="PRO_5014659265" evidence="1">
    <location>
        <begin position="19"/>
        <end position="201"/>
    </location>
</feature>
<feature type="signal peptide" evidence="1">
    <location>
        <begin position="1"/>
        <end position="18"/>
    </location>
</feature>
<comment type="caution">
    <text evidence="2">The sequence shown here is derived from an EMBL/GenBank/DDBJ whole genome shotgun (WGS) entry which is preliminary data.</text>
</comment>
<organism evidence="2 3">
    <name type="scientific">Puccinia coronata f. sp. avenae</name>
    <dbReference type="NCBI Taxonomy" id="200324"/>
    <lineage>
        <taxon>Eukaryota</taxon>
        <taxon>Fungi</taxon>
        <taxon>Dikarya</taxon>
        <taxon>Basidiomycota</taxon>
        <taxon>Pucciniomycotina</taxon>
        <taxon>Pucciniomycetes</taxon>
        <taxon>Pucciniales</taxon>
        <taxon>Pucciniaceae</taxon>
        <taxon>Puccinia</taxon>
    </lineage>
</organism>
<keyword evidence="1" id="KW-0732">Signal</keyword>
<dbReference type="Proteomes" id="UP000235392">
    <property type="component" value="Unassembled WGS sequence"/>
</dbReference>
<proteinExistence type="predicted"/>
<protein>
    <submittedName>
        <fullName evidence="2">Uncharacterized protein</fullName>
    </submittedName>
</protein>
<name>A0A2N5TVW9_9BASI</name>
<evidence type="ECO:0000256" key="1">
    <source>
        <dbReference type="SAM" id="SignalP"/>
    </source>
</evidence>
<evidence type="ECO:0000313" key="3">
    <source>
        <dbReference type="Proteomes" id="UP000235392"/>
    </source>
</evidence>
<evidence type="ECO:0000313" key="2">
    <source>
        <dbReference type="EMBL" id="PLW29619.1"/>
    </source>
</evidence>
<gene>
    <name evidence="2" type="ORF">PCASD_20908</name>
</gene>
<dbReference type="AlphaFoldDB" id="A0A2N5TVW9"/>